<dbReference type="Proteomes" id="UP000494206">
    <property type="component" value="Unassembled WGS sequence"/>
</dbReference>
<proteinExistence type="predicted"/>
<feature type="compositionally biased region" description="Polar residues" evidence="1">
    <location>
        <begin position="30"/>
        <end position="41"/>
    </location>
</feature>
<evidence type="ECO:0000256" key="1">
    <source>
        <dbReference type="SAM" id="MobiDB-lite"/>
    </source>
</evidence>
<reference evidence="2 3" key="1">
    <citation type="submission" date="2020-04" db="EMBL/GenBank/DDBJ databases">
        <authorList>
            <person name="Laetsch R D."/>
            <person name="Stevens L."/>
            <person name="Kumar S."/>
            <person name="Blaxter L. M."/>
        </authorList>
    </citation>
    <scope>NUCLEOTIDE SEQUENCE [LARGE SCALE GENOMIC DNA]</scope>
</reference>
<accession>A0A8S1FEK1</accession>
<dbReference type="AlphaFoldDB" id="A0A8S1FEK1"/>
<name>A0A8S1FEK1_9PELO</name>
<dbReference type="EMBL" id="CADEPM010000010">
    <property type="protein sequence ID" value="CAB3410468.1"/>
    <property type="molecule type" value="Genomic_DNA"/>
</dbReference>
<keyword evidence="3" id="KW-1185">Reference proteome</keyword>
<evidence type="ECO:0000313" key="3">
    <source>
        <dbReference type="Proteomes" id="UP000494206"/>
    </source>
</evidence>
<gene>
    <name evidence="2" type="ORF">CBOVIS_LOCUS11991</name>
</gene>
<evidence type="ECO:0000313" key="2">
    <source>
        <dbReference type="EMBL" id="CAB3410468.1"/>
    </source>
</evidence>
<organism evidence="2 3">
    <name type="scientific">Caenorhabditis bovis</name>
    <dbReference type="NCBI Taxonomy" id="2654633"/>
    <lineage>
        <taxon>Eukaryota</taxon>
        <taxon>Metazoa</taxon>
        <taxon>Ecdysozoa</taxon>
        <taxon>Nematoda</taxon>
        <taxon>Chromadorea</taxon>
        <taxon>Rhabditida</taxon>
        <taxon>Rhabditina</taxon>
        <taxon>Rhabditomorpha</taxon>
        <taxon>Rhabditoidea</taxon>
        <taxon>Rhabditidae</taxon>
        <taxon>Peloderinae</taxon>
        <taxon>Caenorhabditis</taxon>
    </lineage>
</organism>
<comment type="caution">
    <text evidence="2">The sequence shown here is derived from an EMBL/GenBank/DDBJ whole genome shotgun (WGS) entry which is preliminary data.</text>
</comment>
<sequence>MSSSSPSSDNGIAPTAINSTPTRSGEFDSAYTSPQSDSSGYFMSPNEDSSEIDSAGEVLERKYPQYKHNKNWLLEYEFVRGVRIFGLVACVQHQMNTRFGFVFKSKSTGKLFCYTVCLFCTHDSYLMPSSEPVYDQFNFILKRFGQHLVVNQELSGELIKSVQEQIPLKEITSRHPSIEKIKKFLKKCVAKSVVIKNDDKFFEFLATNPSNKLSTHYNFVGIAAPSDGVWCREHTKYMKLAVIVEDKRYQLSFAIMFCEQCVRTNEVLSKEMLAAVGEAMRTLDDEPISAAFKNGY</sequence>
<feature type="region of interest" description="Disordered" evidence="1">
    <location>
        <begin position="1"/>
        <end position="49"/>
    </location>
</feature>
<feature type="compositionally biased region" description="Polar residues" evidence="1">
    <location>
        <begin position="1"/>
        <end position="23"/>
    </location>
</feature>
<protein>
    <submittedName>
        <fullName evidence="2">Uncharacterized protein</fullName>
    </submittedName>
</protein>